<dbReference type="EMBL" id="LVJE01000040">
    <property type="protein sequence ID" value="OAB25909.1"/>
    <property type="molecule type" value="Genomic_DNA"/>
</dbReference>
<protein>
    <submittedName>
        <fullName evidence="1">Uncharacterized protein</fullName>
    </submittedName>
</protein>
<organism evidence="1 2">
    <name type="scientific">Flavobacterium fryxellicola</name>
    <dbReference type="NCBI Taxonomy" id="249352"/>
    <lineage>
        <taxon>Bacteria</taxon>
        <taxon>Pseudomonadati</taxon>
        <taxon>Bacteroidota</taxon>
        <taxon>Flavobacteriia</taxon>
        <taxon>Flavobacteriales</taxon>
        <taxon>Flavobacteriaceae</taxon>
        <taxon>Flavobacterium</taxon>
    </lineage>
</organism>
<evidence type="ECO:0000313" key="2">
    <source>
        <dbReference type="Proteomes" id="UP000077164"/>
    </source>
</evidence>
<comment type="caution">
    <text evidence="1">The sequence shown here is derived from an EMBL/GenBank/DDBJ whole genome shotgun (WGS) entry which is preliminary data.</text>
</comment>
<keyword evidence="2" id="KW-1185">Reference proteome</keyword>
<dbReference type="RefSeq" id="WP_066082393.1">
    <property type="nucleotide sequence ID" value="NZ_FRDK01000028.1"/>
</dbReference>
<reference evidence="1 2" key="1">
    <citation type="submission" date="2016-03" db="EMBL/GenBank/DDBJ databases">
        <title>Draft genome sequence of Flavobacterium fryxellicola DSM 16209.</title>
        <authorList>
            <person name="Shin S.-K."/>
            <person name="Yi H."/>
        </authorList>
    </citation>
    <scope>NUCLEOTIDE SEQUENCE [LARGE SCALE GENOMIC DNA]</scope>
    <source>
        <strain evidence="1 2">DSM 16209</strain>
    </source>
</reference>
<dbReference type="Proteomes" id="UP000077164">
    <property type="component" value="Unassembled WGS sequence"/>
</dbReference>
<gene>
    <name evidence="1" type="ORF">FBFR_13960</name>
</gene>
<evidence type="ECO:0000313" key="1">
    <source>
        <dbReference type="EMBL" id="OAB25909.1"/>
    </source>
</evidence>
<accession>A0A167UY84</accession>
<sequence length="63" mass="7345">MISSAVRVTERFPVKILALEVSQEIRIKYRWQANDMKHQATEKAKFTNTKFESKMLSNGDTIK</sequence>
<name>A0A167UY84_9FLAO</name>
<dbReference type="AlphaFoldDB" id="A0A167UY84"/>
<proteinExistence type="predicted"/>